<dbReference type="Proteomes" id="UP000177583">
    <property type="component" value="Unassembled WGS sequence"/>
</dbReference>
<comment type="similarity">
    <text evidence="5">Belongs to the class I-like SAM-binding methyltransferase superfamily. RsmB/NOP family.</text>
</comment>
<reference evidence="7 8" key="1">
    <citation type="journal article" date="2016" name="Nat. Commun.">
        <title>Thousands of microbial genomes shed light on interconnected biogeochemical processes in an aquifer system.</title>
        <authorList>
            <person name="Anantharaman K."/>
            <person name="Brown C.T."/>
            <person name="Hug L.A."/>
            <person name="Sharon I."/>
            <person name="Castelle C.J."/>
            <person name="Probst A.J."/>
            <person name="Thomas B.C."/>
            <person name="Singh A."/>
            <person name="Wilkins M.J."/>
            <person name="Karaoz U."/>
            <person name="Brodie E.L."/>
            <person name="Williams K.H."/>
            <person name="Hubbard S.S."/>
            <person name="Banfield J.F."/>
        </authorList>
    </citation>
    <scope>NUCLEOTIDE SEQUENCE [LARGE SCALE GENOMIC DNA]</scope>
</reference>
<accession>A0A1F6H0D4</accession>
<dbReference type="PANTHER" id="PTHR22807:SF61">
    <property type="entry name" value="NOL1_NOP2_SUN FAMILY PROTEIN _ ANTITERMINATION NUSB DOMAIN-CONTAINING PROTEIN"/>
    <property type="match status" value="1"/>
</dbReference>
<dbReference type="Pfam" id="PF01189">
    <property type="entry name" value="Methyltr_RsmB-F"/>
    <property type="match status" value="1"/>
</dbReference>
<feature type="binding site" evidence="5">
    <location>
        <position position="246"/>
    </location>
    <ligand>
        <name>S-adenosyl-L-methionine</name>
        <dbReference type="ChEBI" id="CHEBI:59789"/>
    </ligand>
</feature>
<dbReference type="InterPro" id="IPR001678">
    <property type="entry name" value="MeTrfase_RsmB-F_NOP2_dom"/>
</dbReference>
<dbReference type="InterPro" id="IPR049560">
    <property type="entry name" value="MeTrfase_RsmB-F_NOP2_cat"/>
</dbReference>
<dbReference type="PROSITE" id="PS51686">
    <property type="entry name" value="SAM_MT_RSMB_NOP"/>
    <property type="match status" value="1"/>
</dbReference>
<dbReference type="Gene3D" id="3.40.50.150">
    <property type="entry name" value="Vaccinia Virus protein VP39"/>
    <property type="match status" value="1"/>
</dbReference>
<dbReference type="GO" id="GO:0005829">
    <property type="term" value="C:cytosol"/>
    <property type="evidence" value="ECO:0007669"/>
    <property type="project" value="TreeGrafter"/>
</dbReference>
<dbReference type="SUPFAM" id="SSF53335">
    <property type="entry name" value="S-adenosyl-L-methionine-dependent methyltransferases"/>
    <property type="match status" value="1"/>
</dbReference>
<feature type="binding site" evidence="5">
    <location>
        <position position="288"/>
    </location>
    <ligand>
        <name>S-adenosyl-L-methionine</name>
        <dbReference type="ChEBI" id="CHEBI:59789"/>
    </ligand>
</feature>
<dbReference type="PRINTS" id="PR02008">
    <property type="entry name" value="RCMTFAMILY"/>
</dbReference>
<evidence type="ECO:0000256" key="3">
    <source>
        <dbReference type="ARBA" id="ARBA00022691"/>
    </source>
</evidence>
<feature type="active site" description="Nucleophile" evidence="5">
    <location>
        <position position="341"/>
    </location>
</feature>
<evidence type="ECO:0000256" key="5">
    <source>
        <dbReference type="PROSITE-ProRule" id="PRU01023"/>
    </source>
</evidence>
<feature type="domain" description="SAM-dependent MTase RsmB/NOP-type" evidence="6">
    <location>
        <begin position="194"/>
        <end position="400"/>
    </location>
</feature>
<organism evidence="7 8">
    <name type="scientific">Candidatus Lambdaproteobacteria bacterium RIFOXYD2_FULL_56_26</name>
    <dbReference type="NCBI Taxonomy" id="1817773"/>
    <lineage>
        <taxon>Bacteria</taxon>
        <taxon>Pseudomonadati</taxon>
        <taxon>Pseudomonadota</taxon>
        <taxon>Candidatus Lambdaproteobacteria</taxon>
    </lineage>
</organism>
<dbReference type="PANTHER" id="PTHR22807">
    <property type="entry name" value="NOP2 YEAST -RELATED NOL1/NOP2/FMU SUN DOMAIN-CONTAINING"/>
    <property type="match status" value="1"/>
</dbReference>
<dbReference type="GO" id="GO:0070475">
    <property type="term" value="P:rRNA base methylation"/>
    <property type="evidence" value="ECO:0007669"/>
    <property type="project" value="TreeGrafter"/>
</dbReference>
<dbReference type="EMBL" id="MFNF01000011">
    <property type="protein sequence ID" value="OGH03856.1"/>
    <property type="molecule type" value="Genomic_DNA"/>
</dbReference>
<evidence type="ECO:0000256" key="2">
    <source>
        <dbReference type="ARBA" id="ARBA00022679"/>
    </source>
</evidence>
<evidence type="ECO:0000313" key="7">
    <source>
        <dbReference type="EMBL" id="OGH03856.1"/>
    </source>
</evidence>
<protein>
    <recommendedName>
        <fullName evidence="6">SAM-dependent MTase RsmB/NOP-type domain-containing protein</fullName>
    </recommendedName>
</protein>
<dbReference type="GO" id="GO:0009383">
    <property type="term" value="F:rRNA (cytosine-C5-)-methyltransferase activity"/>
    <property type="evidence" value="ECO:0007669"/>
    <property type="project" value="TreeGrafter"/>
</dbReference>
<comment type="caution">
    <text evidence="5">Lacks conserved residue(s) required for the propagation of feature annotation.</text>
</comment>
<comment type="caution">
    <text evidence="7">The sequence shown here is derived from an EMBL/GenBank/DDBJ whole genome shotgun (WGS) entry which is preliminary data.</text>
</comment>
<dbReference type="GO" id="GO:0003723">
    <property type="term" value="F:RNA binding"/>
    <property type="evidence" value="ECO:0007669"/>
    <property type="project" value="UniProtKB-UniRule"/>
</dbReference>
<evidence type="ECO:0000259" key="6">
    <source>
        <dbReference type="PROSITE" id="PS51686"/>
    </source>
</evidence>
<proteinExistence type="inferred from homology"/>
<dbReference type="AlphaFoldDB" id="A0A1F6H0D4"/>
<dbReference type="InterPro" id="IPR023267">
    <property type="entry name" value="RCMT"/>
</dbReference>
<evidence type="ECO:0000313" key="8">
    <source>
        <dbReference type="Proteomes" id="UP000177583"/>
    </source>
</evidence>
<evidence type="ECO:0000256" key="1">
    <source>
        <dbReference type="ARBA" id="ARBA00022603"/>
    </source>
</evidence>
<keyword evidence="3 5" id="KW-0949">S-adenosyl-L-methionine</keyword>
<keyword evidence="1 5" id="KW-0489">Methyltransferase</keyword>
<keyword evidence="4 5" id="KW-0694">RNA-binding</keyword>
<name>A0A1F6H0D4_9PROT</name>
<sequence length="401" mass="44272">MKSLPRYPGQLDWLKRLFEECHQAFLADRPVDKALGAAFRRFPNLGAKDRRFYGTAIFGLYRYWGWLRGTVSPDPLLGLYLAYFLEEEPPSQLWSEALGLPAAPDFPPRGLNAKLAWIRTFVPQANLEDLTPKFLPPFGPSTLEALSQRPPTWIRLAGNGKFSLQLGQIKHHRHQHLNTAIALEQPLDLQPYLGEVEIQDLSSQAVGLACAAQPGQSWLDLCAGAGGKALHLWQQMKGKGRLVLTETRESTLAEARERFGSTKGVEFVWLATDHNLDLGGGFDGVLVDVPCSGSGTWGRAPWLRWQLTPKVLAELAPLQSALLAQGASQVKPGGVLLYATCSLLEVENQGIVQAFLAQHPEFSLAPFADPLTGKPTAGERLVLPEEEDSNGMYFCRMKRVV</sequence>
<keyword evidence="2 5" id="KW-0808">Transferase</keyword>
<gene>
    <name evidence="7" type="ORF">A2557_12005</name>
</gene>
<evidence type="ECO:0000256" key="4">
    <source>
        <dbReference type="ARBA" id="ARBA00022884"/>
    </source>
</evidence>
<dbReference type="InterPro" id="IPR029063">
    <property type="entry name" value="SAM-dependent_MTases_sf"/>
</dbReference>